<dbReference type="STRING" id="1817824.A2751_02835"/>
<evidence type="ECO:0008006" key="4">
    <source>
        <dbReference type="Google" id="ProtNLM"/>
    </source>
</evidence>
<keyword evidence="1" id="KW-0472">Membrane</keyword>
<dbReference type="Proteomes" id="UP000176864">
    <property type="component" value="Unassembled WGS sequence"/>
</dbReference>
<evidence type="ECO:0000256" key="1">
    <source>
        <dbReference type="SAM" id="Phobius"/>
    </source>
</evidence>
<evidence type="ECO:0000313" key="3">
    <source>
        <dbReference type="Proteomes" id="UP000176864"/>
    </source>
</evidence>
<feature type="transmembrane region" description="Helical" evidence="1">
    <location>
        <begin position="21"/>
        <end position="38"/>
    </location>
</feature>
<gene>
    <name evidence="2" type="ORF">A2751_02835</name>
</gene>
<dbReference type="AlphaFoldDB" id="A0A1F5NK91"/>
<comment type="caution">
    <text evidence="2">The sequence shown here is derived from an EMBL/GenBank/DDBJ whole genome shotgun (WGS) entry which is preliminary data.</text>
</comment>
<proteinExistence type="predicted"/>
<protein>
    <recommendedName>
        <fullName evidence="4">SLC26A/SulP transporter domain-containing protein</fullName>
    </recommendedName>
</protein>
<organism evidence="2 3">
    <name type="scientific">Candidatus Doudnabacteria bacterium RIFCSPHIGHO2_01_FULL_46_14</name>
    <dbReference type="NCBI Taxonomy" id="1817824"/>
    <lineage>
        <taxon>Bacteria</taxon>
        <taxon>Candidatus Doudnaibacteriota</taxon>
    </lineage>
</organism>
<feature type="transmembrane region" description="Helical" evidence="1">
    <location>
        <begin position="44"/>
        <end position="62"/>
    </location>
</feature>
<keyword evidence="1" id="KW-1133">Transmembrane helix</keyword>
<accession>A0A1F5NK91</accession>
<keyword evidence="1" id="KW-0812">Transmembrane</keyword>
<reference evidence="2 3" key="1">
    <citation type="journal article" date="2016" name="Nat. Commun.">
        <title>Thousands of microbial genomes shed light on interconnected biogeochemical processes in an aquifer system.</title>
        <authorList>
            <person name="Anantharaman K."/>
            <person name="Brown C.T."/>
            <person name="Hug L.A."/>
            <person name="Sharon I."/>
            <person name="Castelle C.J."/>
            <person name="Probst A.J."/>
            <person name="Thomas B.C."/>
            <person name="Singh A."/>
            <person name="Wilkins M.J."/>
            <person name="Karaoz U."/>
            <person name="Brodie E.L."/>
            <person name="Williams K.H."/>
            <person name="Hubbard S.S."/>
            <person name="Banfield J.F."/>
        </authorList>
    </citation>
    <scope>NUCLEOTIDE SEQUENCE [LARGE SCALE GENOMIC DNA]</scope>
</reference>
<sequence length="63" mass="6784">MRWNKNQTDLLADYFSDLSKILFASAIVGFFVPSSIGQIGLTTFAVGTLATVVALVISLMMAK</sequence>
<dbReference type="EMBL" id="MFEK01000016">
    <property type="protein sequence ID" value="OGE77954.1"/>
    <property type="molecule type" value="Genomic_DNA"/>
</dbReference>
<evidence type="ECO:0000313" key="2">
    <source>
        <dbReference type="EMBL" id="OGE77954.1"/>
    </source>
</evidence>
<name>A0A1F5NK91_9BACT</name>